<proteinExistence type="predicted"/>
<comment type="caution">
    <text evidence="1">The sequence shown here is derived from an EMBL/GenBank/DDBJ whole genome shotgun (WGS) entry which is preliminary data.</text>
</comment>
<gene>
    <name evidence="1" type="ORF">BSU04_25910</name>
</gene>
<protein>
    <submittedName>
        <fullName evidence="1">Uncharacterized protein</fullName>
    </submittedName>
</protein>
<organism evidence="1 2">
    <name type="scientific">Caballeronia sordidicola</name>
    <name type="common">Burkholderia sordidicola</name>
    <dbReference type="NCBI Taxonomy" id="196367"/>
    <lineage>
        <taxon>Bacteria</taxon>
        <taxon>Pseudomonadati</taxon>
        <taxon>Pseudomonadota</taxon>
        <taxon>Betaproteobacteria</taxon>
        <taxon>Burkholderiales</taxon>
        <taxon>Burkholderiaceae</taxon>
        <taxon>Caballeronia</taxon>
    </lineage>
</organism>
<evidence type="ECO:0000313" key="2">
    <source>
        <dbReference type="Proteomes" id="UP000214720"/>
    </source>
</evidence>
<dbReference type="RefSeq" id="WP_089163012.1">
    <property type="nucleotide sequence ID" value="NZ_MTHB01000165.1"/>
</dbReference>
<dbReference type="Proteomes" id="UP000214720">
    <property type="component" value="Unassembled WGS sequence"/>
</dbReference>
<sequence length="328" mass="34696">MQALAAACVAIAALGGCGKKAAETTPGSSAAASEAPSAYPLPREWNDAAAKAALAQDSGPKSAYVCHFSFSDDPQLGTDAHPIDRPQIGMKKVSETQESVDATSANKAQEIMEAAVNKSLPIGPCTADLSATAVDKSIPLSRYADVQSGSQIAVLYYLYAKEPLPTAELAQAFDMDYRNTSDAFKREDRAKTLAPKYEAQQKDEAAFPYFKVKVSASLGHYNPQTKSFPLFELALDGNSRLSMNDSSDYAIVPRGDARFASITPAGEDQARALEAKVSASGRDRMSVNVDLYVKAADAVSFATRKDVVAKVVAAHITDEAGGTIADLQ</sequence>
<accession>A0A226WXS2</accession>
<name>A0A226WXS2_CABSO</name>
<dbReference type="AlphaFoldDB" id="A0A226WXS2"/>
<dbReference type="OrthoDB" id="7068850at2"/>
<reference evidence="2" key="1">
    <citation type="submission" date="2017-01" db="EMBL/GenBank/DDBJ databases">
        <title>Genome Analysis of Deinococcus marmoris KOPRI26562.</title>
        <authorList>
            <person name="Kim J.H."/>
            <person name="Oh H.-M."/>
        </authorList>
    </citation>
    <scope>NUCLEOTIDE SEQUENCE [LARGE SCALE GENOMIC DNA]</scope>
    <source>
        <strain evidence="2">PAMC 26633</strain>
    </source>
</reference>
<evidence type="ECO:0000313" key="1">
    <source>
        <dbReference type="EMBL" id="OXC75669.1"/>
    </source>
</evidence>
<dbReference type="EMBL" id="MTHB01000165">
    <property type="protein sequence ID" value="OXC75669.1"/>
    <property type="molecule type" value="Genomic_DNA"/>
</dbReference>